<name>A0ACC0ZHS7_9ROSI</name>
<keyword evidence="2" id="KW-1185">Reference proteome</keyword>
<evidence type="ECO:0000313" key="2">
    <source>
        <dbReference type="Proteomes" id="UP001163603"/>
    </source>
</evidence>
<evidence type="ECO:0000313" key="1">
    <source>
        <dbReference type="EMBL" id="KAJ0051777.1"/>
    </source>
</evidence>
<dbReference type="Proteomes" id="UP001163603">
    <property type="component" value="Chromosome 1"/>
</dbReference>
<organism evidence="1 2">
    <name type="scientific">Pistacia integerrima</name>
    <dbReference type="NCBI Taxonomy" id="434235"/>
    <lineage>
        <taxon>Eukaryota</taxon>
        <taxon>Viridiplantae</taxon>
        <taxon>Streptophyta</taxon>
        <taxon>Embryophyta</taxon>
        <taxon>Tracheophyta</taxon>
        <taxon>Spermatophyta</taxon>
        <taxon>Magnoliopsida</taxon>
        <taxon>eudicotyledons</taxon>
        <taxon>Gunneridae</taxon>
        <taxon>Pentapetalae</taxon>
        <taxon>rosids</taxon>
        <taxon>malvids</taxon>
        <taxon>Sapindales</taxon>
        <taxon>Anacardiaceae</taxon>
        <taxon>Pistacia</taxon>
    </lineage>
</organism>
<accession>A0ACC0ZHS7</accession>
<proteinExistence type="predicted"/>
<dbReference type="EMBL" id="CM047736">
    <property type="protein sequence ID" value="KAJ0051777.1"/>
    <property type="molecule type" value="Genomic_DNA"/>
</dbReference>
<comment type="caution">
    <text evidence="1">The sequence shown here is derived from an EMBL/GenBank/DDBJ whole genome shotgun (WGS) entry which is preliminary data.</text>
</comment>
<reference evidence="2" key="1">
    <citation type="journal article" date="2023" name="G3 (Bethesda)">
        <title>Genome assembly and association tests identify interacting loci associated with vigor, precocity, and sex in interspecific pistachio rootstocks.</title>
        <authorList>
            <person name="Palmer W."/>
            <person name="Jacygrad E."/>
            <person name="Sagayaradj S."/>
            <person name="Cavanaugh K."/>
            <person name="Han R."/>
            <person name="Bertier L."/>
            <person name="Beede B."/>
            <person name="Kafkas S."/>
            <person name="Golino D."/>
            <person name="Preece J."/>
            <person name="Michelmore R."/>
        </authorList>
    </citation>
    <scope>NUCLEOTIDE SEQUENCE [LARGE SCALE GENOMIC DNA]</scope>
</reference>
<protein>
    <submittedName>
        <fullName evidence="1">Uncharacterized protein</fullName>
    </submittedName>
</protein>
<sequence>MHEVLRHKAIMELEQVLHMNGGDGDNSYANNSSQQKEAILKAKPLLQETMTEFYCNNFPDCIRFTDMGCSTGPNALLPTWEILDALHKTCHSLNRKPPVLHVFLNDLPGNDFNTIFKSLPGFYERLKKGGNQNEFLSCFIAAVGGSFYGRLFPPRFLHFVFSSYSLHWLSKVPEGLVSELSIPVNKWNIYPTRTSPPGVHEAYLDQFEKDFTTFLKLRSQELITGGRMILTLRGNQSKDESLKNYRPILLELIGQTLHEMVLEGVVEELKLDTFNIPMYVPSLEEVRHVIQREESYDINLLETFELSWDAGSNDGENSLEGKYTRGKQVAMKFRPVVEPILMSHFGNDILDDLFQRLSIRIADYMEKGLGVHTNVIISLTKK</sequence>
<gene>
    <name evidence="1" type="ORF">Pint_01833</name>
</gene>